<dbReference type="Proteomes" id="UP001454489">
    <property type="component" value="Unassembled WGS sequence"/>
</dbReference>
<feature type="region of interest" description="Disordered" evidence="1">
    <location>
        <begin position="1"/>
        <end position="26"/>
    </location>
</feature>
<reference evidence="3 4" key="1">
    <citation type="submission" date="2024-03" db="EMBL/GenBank/DDBJ databases">
        <title>Human intestinal bacterial collection.</title>
        <authorList>
            <person name="Pauvert C."/>
            <person name="Hitch T.C.A."/>
            <person name="Clavel T."/>
        </authorList>
    </citation>
    <scope>NUCLEOTIDE SEQUENCE [LARGE SCALE GENOMIC DNA]</scope>
    <source>
        <strain evidence="3 4">CLA-AA-H185</strain>
    </source>
</reference>
<keyword evidence="2" id="KW-0472">Membrane</keyword>
<feature type="compositionally biased region" description="Basic and acidic residues" evidence="1">
    <location>
        <begin position="154"/>
        <end position="169"/>
    </location>
</feature>
<proteinExistence type="predicted"/>
<dbReference type="EMBL" id="JBBMEX010000008">
    <property type="protein sequence ID" value="MEQ2557971.1"/>
    <property type="molecule type" value="Genomic_DNA"/>
</dbReference>
<dbReference type="InterPro" id="IPR019198">
    <property type="entry name" value="Beta_propeller_containing"/>
</dbReference>
<evidence type="ECO:0000313" key="4">
    <source>
        <dbReference type="Proteomes" id="UP001454489"/>
    </source>
</evidence>
<organism evidence="3 4">
    <name type="scientific">Maccoyibacter intestinihominis</name>
    <dbReference type="NCBI Taxonomy" id="3133499"/>
    <lineage>
        <taxon>Bacteria</taxon>
        <taxon>Bacillati</taxon>
        <taxon>Bacillota</taxon>
        <taxon>Clostridia</taxon>
        <taxon>Lachnospirales</taxon>
        <taxon>Lachnospiraceae</taxon>
        <taxon>Maccoyibacter</taxon>
    </lineage>
</organism>
<feature type="transmembrane region" description="Helical" evidence="2">
    <location>
        <begin position="63"/>
        <end position="83"/>
    </location>
</feature>
<evidence type="ECO:0000256" key="1">
    <source>
        <dbReference type="SAM" id="MobiDB-lite"/>
    </source>
</evidence>
<evidence type="ECO:0000256" key="2">
    <source>
        <dbReference type="SAM" id="Phobius"/>
    </source>
</evidence>
<protein>
    <submittedName>
        <fullName evidence="3">Beta-propeller domain-containing protein</fullName>
    </submittedName>
</protein>
<dbReference type="RefSeq" id="WP_353530951.1">
    <property type="nucleotide sequence ID" value="NZ_JBBMEX010000008.1"/>
</dbReference>
<name>A0ABV1HE38_9FIRM</name>
<keyword evidence="2" id="KW-0812">Transmembrane</keyword>
<accession>A0ABV1HE38</accession>
<keyword evidence="4" id="KW-1185">Reference proteome</keyword>
<sequence length="699" mass="79121">MEHKKSNHSWDEEEIKKYLEQSAEAEEIPPELETENMRKYIKTQTTGEQQKKHKNITGNIKHWYPAVTAACLCIILLAGVSGITRKAGTDQQTYGTKSQTKDTAAHTTYHNIYQQFSELWQGEYVQGEVQEYAIGTLDTADMARTTAGNEESSDAVRGETKKESSDQTEHGVTNTQEKNVDEGDVIKNDGRYLYQVISEETKTATSGNYAIQITDTQNGLKRKSKIRGFESISDFYIWKDRLIVIESCELNNSDTSTTEDIALLNKQMYTGTAYCKIHIYDTKNRNKPKKIHTFTVKGSYEDSRISDGYFYFFAQNMTQKPDKEENYEEYIPVVDGKLLSEKDIFLPEDCLSTSYLVMASIDLKQPEKFQDTKAVVTGAELFYVSEKNIYVTDSSYPDWEEAGTQSDSTKISRISYRDGKMKLEASGSVEGVLTDDMAMSEYQGNLRIATTKTAYGIEKVTDDIDGEIIGYDTQESTTYNQLYILGKNLKIKGKIENLAKGEEIYAVRFLGNTGYVVTFRQTDPLFSIDLSDPKKPKVLGKLKISGFSEYLHGYGEGMLLGLGMEADEKDGAIEGMKLSMFDISDPSDVKETAKEDLTEYGYAEALYDYKEVLADQGKNLIGFLASGYDKTDKYRCDYLLYSYENGKFVQRMKMDCKEKGNVVGYIRGTYIGDSFYLLYEDGMVQKYSLDNGELAETLE</sequence>
<feature type="compositionally biased region" description="Basic and acidic residues" evidence="1">
    <location>
        <begin position="1"/>
        <end position="19"/>
    </location>
</feature>
<comment type="caution">
    <text evidence="3">The sequence shown here is derived from an EMBL/GenBank/DDBJ whole genome shotgun (WGS) entry which is preliminary data.</text>
</comment>
<keyword evidence="2" id="KW-1133">Transmembrane helix</keyword>
<dbReference type="Pfam" id="PF09826">
    <property type="entry name" value="Beta_propel"/>
    <property type="match status" value="1"/>
</dbReference>
<evidence type="ECO:0000313" key="3">
    <source>
        <dbReference type="EMBL" id="MEQ2557971.1"/>
    </source>
</evidence>
<gene>
    <name evidence="3" type="ORF">WMO43_08825</name>
</gene>
<feature type="region of interest" description="Disordered" evidence="1">
    <location>
        <begin position="146"/>
        <end position="183"/>
    </location>
</feature>